<feature type="repeat" description="WD" evidence="3">
    <location>
        <begin position="145"/>
        <end position="186"/>
    </location>
</feature>
<feature type="repeat" description="WD" evidence="3">
    <location>
        <begin position="542"/>
        <end position="583"/>
    </location>
</feature>
<dbReference type="SUPFAM" id="SSF82171">
    <property type="entry name" value="DPP6 N-terminal domain-like"/>
    <property type="match status" value="1"/>
</dbReference>
<feature type="repeat" description="WD" evidence="3">
    <location>
        <begin position="499"/>
        <end position="540"/>
    </location>
</feature>
<organism evidence="5 6">
    <name type="scientific">Hydnomerulius pinastri MD-312</name>
    <dbReference type="NCBI Taxonomy" id="994086"/>
    <lineage>
        <taxon>Eukaryota</taxon>
        <taxon>Fungi</taxon>
        <taxon>Dikarya</taxon>
        <taxon>Basidiomycota</taxon>
        <taxon>Agaricomycotina</taxon>
        <taxon>Agaricomycetes</taxon>
        <taxon>Agaricomycetidae</taxon>
        <taxon>Boletales</taxon>
        <taxon>Boletales incertae sedis</taxon>
        <taxon>Leucogyrophana</taxon>
    </lineage>
</organism>
<dbReference type="SUPFAM" id="SSF50978">
    <property type="entry name" value="WD40 repeat-like"/>
    <property type="match status" value="2"/>
</dbReference>
<evidence type="ECO:0000256" key="3">
    <source>
        <dbReference type="PROSITE-ProRule" id="PRU00221"/>
    </source>
</evidence>
<feature type="non-terminal residue" evidence="5">
    <location>
        <position position="814"/>
    </location>
</feature>
<gene>
    <name evidence="5" type="ORF">HYDPIDRAFT_115456</name>
</gene>
<feature type="region of interest" description="Disordered" evidence="4">
    <location>
        <begin position="740"/>
        <end position="794"/>
    </location>
</feature>
<evidence type="ECO:0000256" key="2">
    <source>
        <dbReference type="ARBA" id="ARBA00022737"/>
    </source>
</evidence>
<dbReference type="InterPro" id="IPR001680">
    <property type="entry name" value="WD40_rpt"/>
</dbReference>
<accession>A0A0C9W541</accession>
<dbReference type="Proteomes" id="UP000053820">
    <property type="component" value="Unassembled WGS sequence"/>
</dbReference>
<dbReference type="Gene3D" id="2.130.10.10">
    <property type="entry name" value="YVTN repeat-like/Quinoprotein amine dehydrogenase"/>
    <property type="match status" value="5"/>
</dbReference>
<dbReference type="OrthoDB" id="674604at2759"/>
<dbReference type="PANTHER" id="PTHR44019">
    <property type="entry name" value="WD REPEAT-CONTAINING PROTEIN 55"/>
    <property type="match status" value="1"/>
</dbReference>
<dbReference type="AlphaFoldDB" id="A0A0C9W541"/>
<dbReference type="PRINTS" id="PR00320">
    <property type="entry name" value="GPROTEINBRPT"/>
</dbReference>
<protein>
    <recommendedName>
        <fullName evidence="7">WD40 repeat-like protein</fullName>
    </recommendedName>
</protein>
<dbReference type="CDD" id="cd00200">
    <property type="entry name" value="WD40"/>
    <property type="match status" value="2"/>
</dbReference>
<evidence type="ECO:0008006" key="7">
    <source>
        <dbReference type="Google" id="ProtNLM"/>
    </source>
</evidence>
<dbReference type="InterPro" id="IPR050505">
    <property type="entry name" value="WDR55/POC1"/>
</dbReference>
<feature type="repeat" description="WD" evidence="3">
    <location>
        <begin position="188"/>
        <end position="229"/>
    </location>
</feature>
<feature type="repeat" description="WD" evidence="3">
    <location>
        <begin position="17"/>
        <end position="58"/>
    </location>
</feature>
<sequence>KSIRIWDSQSGRMLLDLIGHTNTIRALSFSHNGTQLASGSSDHTIRIWNISSGETIGEPWEADSDYVFTVAYSPDDKVIATAGLDGVVRIWDAATREEVVEITDHPAAVRCVRFSPDGSQLASACNDHNVRIYDARTGAPVLGPLEGHTDLLNAIAYCPDGTRIASCSDDCTIRVWDSVTGKMVLGPLEGHTDWVACVEYSPDGKTLLSGSHDTTMRLWDSFTGKLIAGPLRRHYCAVRGLNYSPDGARFVSGAEDGTVRVWDASTREVILPLLTEVDIHDYQITGPFAGHTNYITDAAYFPDGKHAVSASYDKSIRQWDLRTGALVKELLRCHGSEIYSLSISFDGKRLASAAYGSIRVWDCVKWEVILDLSGHSEWVHCVRFSPDAKLLASAGYGGEVFLWDSETGEKLRSMMGHDSTLAVWAVAFSPDGRKLASCSQDATLRVWDVHTAEMIAGPFEIESCCLVFSPDGRTIATGSSNSSLVVLDADTGSVILGPLKRHLFSIFCVAYSPDGSTICTGSADHTICLWDAATGDLLLDPLRAHKRPVSSVAFSPEGRHILSGSWDNTMKLWNSASGEPVNLSLPATMMPGTTPTDRTLPGDITDLLDFPATSFSRAGNPTTQRRTEPSTRLSRLVAFWSRLRSGHQRNVSSVPEQPSTVHRPPSHSYLPSIFRRRLRPASETELTERGHGNRITFSRVAYGSMASGRFVAIAREGPPHRPQRVTVIPPEEYAALDAQGAEEGNDPAATAQSSDPVASTGPLGAQEVPSGPRTDTVQNTPSVPASTSDSDSDSDMMAYHGCCACCLVPRGARR</sequence>
<dbReference type="InterPro" id="IPR020472">
    <property type="entry name" value="WD40_PAC1"/>
</dbReference>
<dbReference type="PANTHER" id="PTHR44019:SF8">
    <property type="entry name" value="POC1 CENTRIOLAR PROTEIN HOMOLOG"/>
    <property type="match status" value="1"/>
</dbReference>
<feature type="region of interest" description="Disordered" evidence="4">
    <location>
        <begin position="649"/>
        <end position="668"/>
    </location>
</feature>
<proteinExistence type="predicted"/>
<dbReference type="InterPro" id="IPR015943">
    <property type="entry name" value="WD40/YVTN_repeat-like_dom_sf"/>
</dbReference>
<dbReference type="Pfam" id="PF00400">
    <property type="entry name" value="WD40"/>
    <property type="match status" value="13"/>
</dbReference>
<dbReference type="PROSITE" id="PS50082">
    <property type="entry name" value="WD_REPEATS_2"/>
    <property type="match status" value="11"/>
</dbReference>
<dbReference type="SMART" id="SM00320">
    <property type="entry name" value="WD40"/>
    <property type="match status" value="13"/>
</dbReference>
<feature type="repeat" description="WD" evidence="3">
    <location>
        <begin position="231"/>
        <end position="272"/>
    </location>
</feature>
<keyword evidence="2" id="KW-0677">Repeat</keyword>
<dbReference type="HOGENOM" id="CLU_000288_6_12_1"/>
<feature type="repeat" description="WD" evidence="3">
    <location>
        <begin position="102"/>
        <end position="143"/>
    </location>
</feature>
<feature type="compositionally biased region" description="Polar residues" evidence="4">
    <location>
        <begin position="649"/>
        <end position="660"/>
    </location>
</feature>
<dbReference type="InterPro" id="IPR019775">
    <property type="entry name" value="WD40_repeat_CS"/>
</dbReference>
<feature type="repeat" description="WD" evidence="3">
    <location>
        <begin position="288"/>
        <end position="329"/>
    </location>
</feature>
<evidence type="ECO:0000256" key="1">
    <source>
        <dbReference type="ARBA" id="ARBA00022574"/>
    </source>
</evidence>
<dbReference type="EMBL" id="KN839860">
    <property type="protein sequence ID" value="KIJ61673.1"/>
    <property type="molecule type" value="Genomic_DNA"/>
</dbReference>
<reference evidence="5 6" key="1">
    <citation type="submission" date="2014-04" db="EMBL/GenBank/DDBJ databases">
        <title>Evolutionary Origins and Diversification of the Mycorrhizal Mutualists.</title>
        <authorList>
            <consortium name="DOE Joint Genome Institute"/>
            <consortium name="Mycorrhizal Genomics Consortium"/>
            <person name="Kohler A."/>
            <person name="Kuo A."/>
            <person name="Nagy L.G."/>
            <person name="Floudas D."/>
            <person name="Copeland A."/>
            <person name="Barry K.W."/>
            <person name="Cichocki N."/>
            <person name="Veneault-Fourrey C."/>
            <person name="LaButti K."/>
            <person name="Lindquist E.A."/>
            <person name="Lipzen A."/>
            <person name="Lundell T."/>
            <person name="Morin E."/>
            <person name="Murat C."/>
            <person name="Riley R."/>
            <person name="Ohm R."/>
            <person name="Sun H."/>
            <person name="Tunlid A."/>
            <person name="Henrissat B."/>
            <person name="Grigoriev I.V."/>
            <person name="Hibbett D.S."/>
            <person name="Martin F."/>
        </authorList>
    </citation>
    <scope>NUCLEOTIDE SEQUENCE [LARGE SCALE GENOMIC DNA]</scope>
    <source>
        <strain evidence="5 6">MD-312</strain>
    </source>
</reference>
<dbReference type="PROSITE" id="PS50294">
    <property type="entry name" value="WD_REPEATS_REGION"/>
    <property type="match status" value="11"/>
</dbReference>
<feature type="compositionally biased region" description="Polar residues" evidence="4">
    <location>
        <begin position="773"/>
        <end position="787"/>
    </location>
</feature>
<evidence type="ECO:0000313" key="5">
    <source>
        <dbReference type="EMBL" id="KIJ61673.1"/>
    </source>
</evidence>
<dbReference type="PROSITE" id="PS00678">
    <property type="entry name" value="WD_REPEATS_1"/>
    <property type="match status" value="3"/>
</dbReference>
<evidence type="ECO:0000256" key="4">
    <source>
        <dbReference type="SAM" id="MobiDB-lite"/>
    </source>
</evidence>
<feature type="compositionally biased region" description="Polar residues" evidence="4">
    <location>
        <begin position="613"/>
        <end position="624"/>
    </location>
</feature>
<feature type="repeat" description="WD" evidence="3">
    <location>
        <begin position="372"/>
        <end position="413"/>
    </location>
</feature>
<feature type="repeat" description="WD" evidence="3">
    <location>
        <begin position="423"/>
        <end position="457"/>
    </location>
</feature>
<keyword evidence="6" id="KW-1185">Reference proteome</keyword>
<evidence type="ECO:0000313" key="6">
    <source>
        <dbReference type="Proteomes" id="UP000053820"/>
    </source>
</evidence>
<feature type="region of interest" description="Disordered" evidence="4">
    <location>
        <begin position="612"/>
        <end position="631"/>
    </location>
</feature>
<name>A0A0C9W541_9AGAM</name>
<keyword evidence="1 3" id="KW-0853">WD repeat</keyword>
<feature type="repeat" description="WD" evidence="3">
    <location>
        <begin position="60"/>
        <end position="101"/>
    </location>
</feature>
<dbReference type="InterPro" id="IPR036322">
    <property type="entry name" value="WD40_repeat_dom_sf"/>
</dbReference>